<protein>
    <submittedName>
        <fullName evidence="1">Uncharacterized protein</fullName>
    </submittedName>
</protein>
<sequence>MAKLSKEQRKAMAQKAMDERAKHPQAEKKQSGFKFIEEESAKLESEKN</sequence>
<gene>
    <name evidence="1" type="ORF">LABALGLTS371_01880</name>
</gene>
<comment type="caution">
    <text evidence="1">The sequence shown here is derived from an EMBL/GenBank/DDBJ whole genome shotgun (WGS) entry which is preliminary data.</text>
</comment>
<dbReference type="Proteomes" id="UP000321659">
    <property type="component" value="Unassembled WGS sequence"/>
</dbReference>
<proteinExistence type="predicted"/>
<dbReference type="RefSeq" id="WP_169787607.1">
    <property type="nucleotide sequence ID" value="NZ_CBCRTS010000001.1"/>
</dbReference>
<evidence type="ECO:0000313" key="2">
    <source>
        <dbReference type="Proteomes" id="UP000321659"/>
    </source>
</evidence>
<accession>A0A2C8EPQ8</accession>
<reference evidence="1 2" key="1">
    <citation type="submission" date="2019-04" db="EMBL/GenBank/DDBJ databases">
        <title>In vitro growth and metabolic characteristics of meat-borne Lactobacillus algidus strains.</title>
        <authorList>
            <person name="Sade E."/>
            <person name="Per J."/>
            <person name="Tytti H."/>
            <person name="Johanna B.K."/>
        </authorList>
    </citation>
    <scope>NUCLEOTIDE SEQUENCE [LARGE SCALE GENOMIC DNA]</scope>
    <source>
        <strain evidence="1 2">LTS37-1</strain>
    </source>
</reference>
<dbReference type="AlphaFoldDB" id="A0A2C8EPQ8"/>
<dbReference type="GeneID" id="83547976"/>
<evidence type="ECO:0000313" key="1">
    <source>
        <dbReference type="EMBL" id="TWW11977.1"/>
    </source>
</evidence>
<name>A0A2C8EPQ8_9LACO</name>
<organism evidence="1 2">
    <name type="scientific">Dellaglioa algida</name>
    <dbReference type="NCBI Taxonomy" id="105612"/>
    <lineage>
        <taxon>Bacteria</taxon>
        <taxon>Bacillati</taxon>
        <taxon>Bacillota</taxon>
        <taxon>Bacilli</taxon>
        <taxon>Lactobacillales</taxon>
        <taxon>Lactobacillaceae</taxon>
        <taxon>Dellaglioa</taxon>
    </lineage>
</organism>
<dbReference type="EMBL" id="SRRQ01000001">
    <property type="protein sequence ID" value="TWW11977.1"/>
    <property type="molecule type" value="Genomic_DNA"/>
</dbReference>